<feature type="domain" description="LysM" evidence="1">
    <location>
        <begin position="69"/>
        <end position="108"/>
    </location>
</feature>
<dbReference type="Gene3D" id="2.70.70.10">
    <property type="entry name" value="Glucose Permease (Domain IIA)"/>
    <property type="match status" value="1"/>
</dbReference>
<dbReference type="GO" id="GO:0004222">
    <property type="term" value="F:metalloendopeptidase activity"/>
    <property type="evidence" value="ECO:0007669"/>
    <property type="project" value="TreeGrafter"/>
</dbReference>
<dbReference type="InterPro" id="IPR050570">
    <property type="entry name" value="Cell_wall_metabolism_enzyme"/>
</dbReference>
<dbReference type="PANTHER" id="PTHR21666">
    <property type="entry name" value="PEPTIDASE-RELATED"/>
    <property type="match status" value="1"/>
</dbReference>
<dbReference type="EMBL" id="CP002116">
    <property type="protein sequence ID" value="ADK80857.1"/>
    <property type="molecule type" value="Genomic_DNA"/>
</dbReference>
<evidence type="ECO:0000313" key="3">
    <source>
        <dbReference type="EMBL" id="ADK80857.1"/>
    </source>
</evidence>
<dbReference type="eggNOG" id="COG1388">
    <property type="taxonomic scope" value="Bacteria"/>
</dbReference>
<keyword evidence="4" id="KW-1185">Reference proteome</keyword>
<dbReference type="Pfam" id="PF01476">
    <property type="entry name" value="LysM"/>
    <property type="match status" value="1"/>
</dbReference>
<dbReference type="PANTHER" id="PTHR21666:SF290">
    <property type="entry name" value="PEPTIDASE M23 DOMAIN PROTEIN"/>
    <property type="match status" value="1"/>
</dbReference>
<evidence type="ECO:0000259" key="1">
    <source>
        <dbReference type="Pfam" id="PF01476"/>
    </source>
</evidence>
<evidence type="ECO:0000313" key="4">
    <source>
        <dbReference type="Proteomes" id="UP000002318"/>
    </source>
</evidence>
<dbReference type="OrthoDB" id="305469at2"/>
<dbReference type="RefSeq" id="WP_013254321.1">
    <property type="nucleotide sequence ID" value="NC_014364.1"/>
</dbReference>
<dbReference type="HOGENOM" id="CLU_029425_7_2_12"/>
<accession>E1R692</accession>
<dbReference type="Pfam" id="PF01551">
    <property type="entry name" value="Peptidase_M23"/>
    <property type="match status" value="1"/>
</dbReference>
<dbReference type="InterPro" id="IPR011055">
    <property type="entry name" value="Dup_hybrid_motif"/>
</dbReference>
<dbReference type="Proteomes" id="UP000002318">
    <property type="component" value="Chromosome"/>
</dbReference>
<dbReference type="InterPro" id="IPR018392">
    <property type="entry name" value="LysM"/>
</dbReference>
<dbReference type="eggNOG" id="COG0739">
    <property type="taxonomic scope" value="Bacteria"/>
</dbReference>
<feature type="domain" description="M23ase beta-sheet core" evidence="2">
    <location>
        <begin position="199"/>
        <end position="293"/>
    </location>
</feature>
<dbReference type="SUPFAM" id="SSF54106">
    <property type="entry name" value="LysM domain"/>
    <property type="match status" value="1"/>
</dbReference>
<protein>
    <submittedName>
        <fullName evidence="3">Peptidase M23</fullName>
    </submittedName>
</protein>
<dbReference type="KEGG" id="ssm:Spirs_1730"/>
<proteinExistence type="predicted"/>
<dbReference type="InterPro" id="IPR036779">
    <property type="entry name" value="LysM_dom_sf"/>
</dbReference>
<sequence>MIRKGISLFFTLIILSTFPLVALPYPQITTLQRGDPLYAQLMEDIEASYRADATGDARPPLAFFSYTPQEGEDVFSLSARCSLPYDTLASLNRLDDSSLLPDEPLLIPNQPGLFLAIEAESDLEILSVAMLAKASEGMHILIRSKDGSSCPFLFFPEKRFNALQRAYFLGILFRLPVRRSILTSSFGMRRDPFTGDQSFHHGIDLAVPEGTPVMPARSGIVEQTGYDSVLGNYVILSHEGGYETVYGHLKSVNVQLKSPVRLDMIVGSVGNTGRSTGPHLHFEIRFGGMARDPQNLLPEISK</sequence>
<reference evidence="3 4" key="1">
    <citation type="journal article" date="2010" name="Stand. Genomic Sci.">
        <title>Complete genome sequence of Spirochaeta smaragdinae type strain (SEBR 4228).</title>
        <authorList>
            <person name="Mavromatis K."/>
            <person name="Yasawong M."/>
            <person name="Chertkov O."/>
            <person name="Lapidus A."/>
            <person name="Lucas S."/>
            <person name="Nolan M."/>
            <person name="Del Rio T.G."/>
            <person name="Tice H."/>
            <person name="Cheng J.F."/>
            <person name="Pitluck S."/>
            <person name="Liolios K."/>
            <person name="Ivanova N."/>
            <person name="Tapia R."/>
            <person name="Han C."/>
            <person name="Bruce D."/>
            <person name="Goodwin L."/>
            <person name="Pati A."/>
            <person name="Chen A."/>
            <person name="Palaniappan K."/>
            <person name="Land M."/>
            <person name="Hauser L."/>
            <person name="Chang Y.J."/>
            <person name="Jeffries C.D."/>
            <person name="Detter J.C."/>
            <person name="Rohde M."/>
            <person name="Brambilla E."/>
            <person name="Spring S."/>
            <person name="Goker M."/>
            <person name="Sikorski J."/>
            <person name="Woyke T."/>
            <person name="Bristow J."/>
            <person name="Eisen J.A."/>
            <person name="Markowitz V."/>
            <person name="Hugenholtz P."/>
            <person name="Klenk H.P."/>
            <person name="Kyrpides N.C."/>
        </authorList>
    </citation>
    <scope>NUCLEOTIDE SEQUENCE [LARGE SCALE GENOMIC DNA]</scope>
    <source>
        <strain evidence="4">DSM 11293 / JCM 15392 / SEBR 4228</strain>
    </source>
</reference>
<dbReference type="AlphaFoldDB" id="E1R692"/>
<dbReference type="InterPro" id="IPR016047">
    <property type="entry name" value="M23ase_b-sheet_dom"/>
</dbReference>
<dbReference type="CDD" id="cd12797">
    <property type="entry name" value="M23_peptidase"/>
    <property type="match status" value="1"/>
</dbReference>
<dbReference type="STRING" id="573413.Spirs_1730"/>
<name>E1R692_SEDSS</name>
<gene>
    <name evidence="3" type="ordered locus">Spirs_1730</name>
</gene>
<organism evidence="3 4">
    <name type="scientific">Sediminispirochaeta smaragdinae (strain DSM 11293 / JCM 15392 / SEBR 4228)</name>
    <name type="common">Spirochaeta smaragdinae</name>
    <dbReference type="NCBI Taxonomy" id="573413"/>
    <lineage>
        <taxon>Bacteria</taxon>
        <taxon>Pseudomonadati</taxon>
        <taxon>Spirochaetota</taxon>
        <taxon>Spirochaetia</taxon>
        <taxon>Spirochaetales</taxon>
        <taxon>Spirochaetaceae</taxon>
        <taxon>Sediminispirochaeta</taxon>
    </lineage>
</organism>
<dbReference type="SUPFAM" id="SSF51261">
    <property type="entry name" value="Duplicated hybrid motif"/>
    <property type="match status" value="1"/>
</dbReference>
<evidence type="ECO:0000259" key="2">
    <source>
        <dbReference type="Pfam" id="PF01551"/>
    </source>
</evidence>